<evidence type="ECO:0000256" key="3">
    <source>
        <dbReference type="ARBA" id="ARBA00022989"/>
    </source>
</evidence>
<dbReference type="KEGG" id="alim:106522602"/>
<dbReference type="STRING" id="52670.A0A2I4BTT7"/>
<sequence>MKACCKGLCPNWSDVGGWMINAAQVIELLMTCTLYLLVSTTLLCDSLSGAPLPRSVCSLVSLLFLLPCLLLTDLRPVSVLSLLCSLAHILIR</sequence>
<feature type="transmembrane region" description="Helical" evidence="5">
    <location>
        <begin position="22"/>
        <end position="44"/>
    </location>
</feature>
<keyword evidence="4 5" id="KW-0472">Membrane</keyword>
<dbReference type="AlphaFoldDB" id="A0A2I4BTT7"/>
<organism evidence="7 8">
    <name type="scientific">Austrofundulus limnaeus</name>
    <name type="common">Annual killifish</name>
    <dbReference type="NCBI Taxonomy" id="52670"/>
    <lineage>
        <taxon>Eukaryota</taxon>
        <taxon>Metazoa</taxon>
        <taxon>Chordata</taxon>
        <taxon>Craniata</taxon>
        <taxon>Vertebrata</taxon>
        <taxon>Euteleostomi</taxon>
        <taxon>Actinopterygii</taxon>
        <taxon>Neopterygii</taxon>
        <taxon>Teleostei</taxon>
        <taxon>Neoteleostei</taxon>
        <taxon>Acanthomorphata</taxon>
        <taxon>Ovalentaria</taxon>
        <taxon>Atherinomorphae</taxon>
        <taxon>Cyprinodontiformes</taxon>
        <taxon>Rivulidae</taxon>
        <taxon>Austrofundulus</taxon>
    </lineage>
</organism>
<dbReference type="InParanoid" id="A0A2I4BTT7"/>
<evidence type="ECO:0000313" key="8">
    <source>
        <dbReference type="RefSeq" id="XP_013871129.1"/>
    </source>
</evidence>
<dbReference type="InterPro" id="IPR013057">
    <property type="entry name" value="AA_transpt_TM"/>
</dbReference>
<keyword evidence="3 5" id="KW-1133">Transmembrane helix</keyword>
<evidence type="ECO:0000256" key="4">
    <source>
        <dbReference type="ARBA" id="ARBA00023136"/>
    </source>
</evidence>
<accession>A0A2I4BTT7</accession>
<dbReference type="GeneID" id="106522602"/>
<evidence type="ECO:0000259" key="6">
    <source>
        <dbReference type="Pfam" id="PF01490"/>
    </source>
</evidence>
<evidence type="ECO:0000256" key="1">
    <source>
        <dbReference type="ARBA" id="ARBA00004370"/>
    </source>
</evidence>
<evidence type="ECO:0000256" key="5">
    <source>
        <dbReference type="SAM" id="Phobius"/>
    </source>
</evidence>
<dbReference type="Proteomes" id="UP000192220">
    <property type="component" value="Unplaced"/>
</dbReference>
<comment type="subcellular location">
    <subcellularLocation>
        <location evidence="1">Membrane</location>
    </subcellularLocation>
</comment>
<keyword evidence="7" id="KW-1185">Reference proteome</keyword>
<reference evidence="8" key="1">
    <citation type="submission" date="2025-08" db="UniProtKB">
        <authorList>
            <consortium name="RefSeq"/>
        </authorList>
    </citation>
    <scope>IDENTIFICATION</scope>
    <source>
        <strain evidence="8">Quisiro</strain>
        <tissue evidence="8">Liver</tissue>
    </source>
</reference>
<feature type="domain" description="Amino acid transporter transmembrane" evidence="6">
    <location>
        <begin position="18"/>
        <end position="90"/>
    </location>
</feature>
<keyword evidence="2 5" id="KW-0812">Transmembrane</keyword>
<gene>
    <name evidence="8" type="primary">LOC106522602</name>
</gene>
<evidence type="ECO:0000313" key="7">
    <source>
        <dbReference type="Proteomes" id="UP000192220"/>
    </source>
</evidence>
<protein>
    <submittedName>
        <fullName evidence="8">Vesicular inhibitory amino acid transporter</fullName>
    </submittedName>
</protein>
<proteinExistence type="predicted"/>
<dbReference type="RefSeq" id="XP_013871129.1">
    <property type="nucleotide sequence ID" value="XM_014015675.1"/>
</dbReference>
<dbReference type="OrthoDB" id="6021076at2759"/>
<dbReference type="GO" id="GO:0016020">
    <property type="term" value="C:membrane"/>
    <property type="evidence" value="ECO:0007669"/>
    <property type="project" value="UniProtKB-SubCell"/>
</dbReference>
<evidence type="ECO:0000256" key="2">
    <source>
        <dbReference type="ARBA" id="ARBA00022692"/>
    </source>
</evidence>
<dbReference type="Pfam" id="PF01490">
    <property type="entry name" value="Aa_trans"/>
    <property type="match status" value="1"/>
</dbReference>
<name>A0A2I4BTT7_AUSLI</name>